<evidence type="ECO:0000313" key="4">
    <source>
        <dbReference type="Proteomes" id="UP000319257"/>
    </source>
</evidence>
<evidence type="ECO:0000256" key="2">
    <source>
        <dbReference type="ARBA" id="ARBA00048655"/>
    </source>
</evidence>
<dbReference type="GO" id="GO:0102193">
    <property type="term" value="F:protein-ribulosamine 3-kinase activity"/>
    <property type="evidence" value="ECO:0007669"/>
    <property type="project" value="UniProtKB-EC"/>
</dbReference>
<gene>
    <name evidence="3" type="ORF">E0L32_011767</name>
</gene>
<dbReference type="EC" id="2.7.1.172" evidence="1"/>
<dbReference type="Gene3D" id="3.90.1200.10">
    <property type="match status" value="1"/>
</dbReference>
<dbReference type="AlphaFoldDB" id="A0A507BNF1"/>
<comment type="catalytic activity">
    <reaction evidence="2">
        <text>N(6)-D-ribulosyl-L-lysyl-[protein] + ATP = N(6)-(3-O-phospho-D-ribulosyl)-L-lysyl-[protein] + ADP + H(+)</text>
        <dbReference type="Rhea" id="RHEA:48432"/>
        <dbReference type="Rhea" id="RHEA-COMP:12103"/>
        <dbReference type="Rhea" id="RHEA-COMP:12104"/>
        <dbReference type="ChEBI" id="CHEBI:15378"/>
        <dbReference type="ChEBI" id="CHEBI:30616"/>
        <dbReference type="ChEBI" id="CHEBI:90418"/>
        <dbReference type="ChEBI" id="CHEBI:90420"/>
        <dbReference type="ChEBI" id="CHEBI:456216"/>
        <dbReference type="EC" id="2.7.1.172"/>
    </reaction>
    <physiologicalReaction direction="left-to-right" evidence="2">
        <dbReference type="Rhea" id="RHEA:48433"/>
    </physiologicalReaction>
</comment>
<comment type="caution">
    <text evidence="3">The sequence shown here is derived from an EMBL/GenBank/DDBJ whole genome shotgun (WGS) entry which is preliminary data.</text>
</comment>
<dbReference type="Pfam" id="PF03881">
    <property type="entry name" value="Fructosamin_kin"/>
    <property type="match status" value="1"/>
</dbReference>
<dbReference type="Proteomes" id="UP000319257">
    <property type="component" value="Unassembled WGS sequence"/>
</dbReference>
<evidence type="ECO:0000256" key="1">
    <source>
        <dbReference type="ARBA" id="ARBA00011961"/>
    </source>
</evidence>
<dbReference type="SUPFAM" id="SSF56112">
    <property type="entry name" value="Protein kinase-like (PK-like)"/>
    <property type="match status" value="1"/>
</dbReference>
<dbReference type="EMBL" id="SKBQ01000118">
    <property type="protein sequence ID" value="TPX18318.1"/>
    <property type="molecule type" value="Genomic_DNA"/>
</dbReference>
<name>A0A507BNF1_9PEZI</name>
<reference evidence="3 4" key="1">
    <citation type="submission" date="2019-06" db="EMBL/GenBank/DDBJ databases">
        <title>Draft genome sequence of the filamentous fungus Phialemoniopsis curvata isolated from diesel fuel.</title>
        <authorList>
            <person name="Varaljay V.A."/>
            <person name="Lyon W.J."/>
            <person name="Crouch A.L."/>
            <person name="Drake C.E."/>
            <person name="Hollomon J.M."/>
            <person name="Nadeau L.J."/>
            <person name="Nunn H.S."/>
            <person name="Stevenson B.S."/>
            <person name="Bojanowski C.L."/>
            <person name="Crookes-Goodson W.J."/>
        </authorList>
    </citation>
    <scope>NUCLEOTIDE SEQUENCE [LARGE SCALE GENOMIC DNA]</scope>
    <source>
        <strain evidence="3 4">D216</strain>
    </source>
</reference>
<dbReference type="InParanoid" id="A0A507BNF1"/>
<proteinExistence type="predicted"/>
<keyword evidence="4" id="KW-1185">Reference proteome</keyword>
<dbReference type="RefSeq" id="XP_031000029.1">
    <property type="nucleotide sequence ID" value="XM_031134532.1"/>
</dbReference>
<dbReference type="InterPro" id="IPR011009">
    <property type="entry name" value="Kinase-like_dom_sf"/>
</dbReference>
<dbReference type="GeneID" id="41979214"/>
<sequence>MGNFEGENLKEQVDSLGSSLTGEVPIDDAIREFLPEGTTILSGHRFGQSTWSITAKINTLDKNGKHTPFFLKYVPGDIGRRQLEGEFVGMRELYKAAPSFVPRPIGWGKLRSVSPLSHFLLVEFKEFTPGLPDPAKLGARVAALHRNSSSPTGKFGFPIQTFDGARIQAIDWDPSWTLFFSKLLAEAYRQDTETNGLWPELDTLYRRVQSHLIPRLIGALEADGRRVDPVLIHGDMWDGNIGTEASTGDPWIFDCAAYYAHNEMELGIWRAERHQLRAEVYRREYLRHFEASEPKEEWDDRNRLYSAKTNFMHSACFKGSRARQLAFDDFTYLTEKYVPIRDDDEDFTTTGGTVKEVGDIATSLGTSEIQVVPE</sequence>
<organism evidence="3 4">
    <name type="scientific">Thyridium curvatum</name>
    <dbReference type="NCBI Taxonomy" id="1093900"/>
    <lineage>
        <taxon>Eukaryota</taxon>
        <taxon>Fungi</taxon>
        <taxon>Dikarya</taxon>
        <taxon>Ascomycota</taxon>
        <taxon>Pezizomycotina</taxon>
        <taxon>Sordariomycetes</taxon>
        <taxon>Sordariomycetidae</taxon>
        <taxon>Thyridiales</taxon>
        <taxon>Thyridiaceae</taxon>
        <taxon>Thyridium</taxon>
    </lineage>
</organism>
<dbReference type="PANTHER" id="PTHR12149">
    <property type="entry name" value="FRUCTOSAMINE 3 KINASE-RELATED PROTEIN"/>
    <property type="match status" value="1"/>
</dbReference>
<dbReference type="PANTHER" id="PTHR12149:SF8">
    <property type="entry name" value="PROTEIN-RIBULOSAMINE 3-KINASE"/>
    <property type="match status" value="1"/>
</dbReference>
<dbReference type="InterPro" id="IPR016477">
    <property type="entry name" value="Fructo-/Ketosamine-3-kinase"/>
</dbReference>
<protein>
    <recommendedName>
        <fullName evidence="1">protein-ribulosamine 3-kinase</fullName>
        <ecNumber evidence="1">2.7.1.172</ecNumber>
    </recommendedName>
</protein>
<accession>A0A507BNF1</accession>
<evidence type="ECO:0000313" key="3">
    <source>
        <dbReference type="EMBL" id="TPX18318.1"/>
    </source>
</evidence>
<dbReference type="OrthoDB" id="5772781at2759"/>